<dbReference type="InterPro" id="IPR049445">
    <property type="entry name" value="TetR_SbtR-like_C"/>
</dbReference>
<proteinExistence type="predicted"/>
<dbReference type="Proteomes" id="UP000319769">
    <property type="component" value="Unassembled WGS sequence"/>
</dbReference>
<dbReference type="RefSeq" id="WP_144755164.1">
    <property type="nucleotide sequence ID" value="NZ_VMNW02000057.1"/>
</dbReference>
<dbReference type="AlphaFoldDB" id="A0A5N0UUY3"/>
<dbReference type="OrthoDB" id="3617113at2"/>
<dbReference type="InterPro" id="IPR001647">
    <property type="entry name" value="HTH_TetR"/>
</dbReference>
<dbReference type="PANTHER" id="PTHR30055:SF234">
    <property type="entry name" value="HTH-TYPE TRANSCRIPTIONAL REGULATOR BETI"/>
    <property type="match status" value="1"/>
</dbReference>
<dbReference type="Pfam" id="PF21597">
    <property type="entry name" value="TetR_C_43"/>
    <property type="match status" value="1"/>
</dbReference>
<dbReference type="InterPro" id="IPR036271">
    <property type="entry name" value="Tet_transcr_reg_TetR-rel_C_sf"/>
</dbReference>
<dbReference type="SUPFAM" id="SSF46689">
    <property type="entry name" value="Homeodomain-like"/>
    <property type="match status" value="1"/>
</dbReference>
<dbReference type="EMBL" id="VMNW02000057">
    <property type="protein sequence ID" value="KAA9155386.1"/>
    <property type="molecule type" value="Genomic_DNA"/>
</dbReference>
<accession>A0A5N0UUY3</accession>
<sequence>MSPHRTDARLNREKILRVAEEAYAQGSEIVPLAEIARRARLGRATVYRHFPDQRSLGLAVAAQQLKLLRRTVHHAGGGSFRELLGAVLATQIARRPLVRFFRELPVRYQRQYSDSLVTLLTPEFLQAQSRGELRADVQPSDLLVVFEMVEAAVASAHHEDATQRIVAVILDGFFPCSR</sequence>
<evidence type="ECO:0000256" key="4">
    <source>
        <dbReference type="PROSITE-ProRule" id="PRU00335"/>
    </source>
</evidence>
<reference evidence="6" key="1">
    <citation type="submission" date="2019-09" db="EMBL/GenBank/DDBJ databases">
        <authorList>
            <person name="Teo W.F.A."/>
            <person name="Duangmal K."/>
        </authorList>
    </citation>
    <scope>NUCLEOTIDE SEQUENCE [LARGE SCALE GENOMIC DNA]</scope>
    <source>
        <strain evidence="6">K81G1</strain>
    </source>
</reference>
<comment type="caution">
    <text evidence="6">The sequence shown here is derived from an EMBL/GenBank/DDBJ whole genome shotgun (WGS) entry which is preliminary data.</text>
</comment>
<dbReference type="PROSITE" id="PS50977">
    <property type="entry name" value="HTH_TETR_2"/>
    <property type="match status" value="1"/>
</dbReference>
<feature type="DNA-binding region" description="H-T-H motif" evidence="4">
    <location>
        <begin position="31"/>
        <end position="50"/>
    </location>
</feature>
<dbReference type="Pfam" id="PF00440">
    <property type="entry name" value="TetR_N"/>
    <property type="match status" value="1"/>
</dbReference>
<keyword evidence="7" id="KW-1185">Reference proteome</keyword>
<keyword evidence="1" id="KW-0805">Transcription regulation</keyword>
<dbReference type="InterPro" id="IPR050109">
    <property type="entry name" value="HTH-type_TetR-like_transc_reg"/>
</dbReference>
<dbReference type="SUPFAM" id="SSF48498">
    <property type="entry name" value="Tetracyclin repressor-like, C-terminal domain"/>
    <property type="match status" value="1"/>
</dbReference>
<dbReference type="Gene3D" id="1.10.357.10">
    <property type="entry name" value="Tetracycline Repressor, domain 2"/>
    <property type="match status" value="1"/>
</dbReference>
<organism evidence="6 7">
    <name type="scientific">Amycolatopsis acidicola</name>
    <dbReference type="NCBI Taxonomy" id="2596893"/>
    <lineage>
        <taxon>Bacteria</taxon>
        <taxon>Bacillati</taxon>
        <taxon>Actinomycetota</taxon>
        <taxon>Actinomycetes</taxon>
        <taxon>Pseudonocardiales</taxon>
        <taxon>Pseudonocardiaceae</taxon>
        <taxon>Amycolatopsis</taxon>
    </lineage>
</organism>
<evidence type="ECO:0000256" key="2">
    <source>
        <dbReference type="ARBA" id="ARBA00023125"/>
    </source>
</evidence>
<evidence type="ECO:0000256" key="3">
    <source>
        <dbReference type="ARBA" id="ARBA00023163"/>
    </source>
</evidence>
<evidence type="ECO:0000313" key="6">
    <source>
        <dbReference type="EMBL" id="KAA9155386.1"/>
    </source>
</evidence>
<dbReference type="GO" id="GO:0003700">
    <property type="term" value="F:DNA-binding transcription factor activity"/>
    <property type="evidence" value="ECO:0007669"/>
    <property type="project" value="TreeGrafter"/>
</dbReference>
<evidence type="ECO:0000259" key="5">
    <source>
        <dbReference type="PROSITE" id="PS50977"/>
    </source>
</evidence>
<evidence type="ECO:0000256" key="1">
    <source>
        <dbReference type="ARBA" id="ARBA00023015"/>
    </source>
</evidence>
<protein>
    <submittedName>
        <fullName evidence="6">TetR/AcrR family transcriptional regulator</fullName>
    </submittedName>
</protein>
<dbReference type="InterPro" id="IPR009057">
    <property type="entry name" value="Homeodomain-like_sf"/>
</dbReference>
<keyword evidence="3" id="KW-0804">Transcription</keyword>
<name>A0A5N0UUY3_9PSEU</name>
<feature type="domain" description="HTH tetR-type" evidence="5">
    <location>
        <begin position="9"/>
        <end position="68"/>
    </location>
</feature>
<dbReference type="PANTHER" id="PTHR30055">
    <property type="entry name" value="HTH-TYPE TRANSCRIPTIONAL REGULATOR RUTR"/>
    <property type="match status" value="1"/>
</dbReference>
<gene>
    <name evidence="6" type="ORF">FPZ12_029805</name>
</gene>
<dbReference type="GO" id="GO:0000976">
    <property type="term" value="F:transcription cis-regulatory region binding"/>
    <property type="evidence" value="ECO:0007669"/>
    <property type="project" value="TreeGrafter"/>
</dbReference>
<keyword evidence="2 4" id="KW-0238">DNA-binding</keyword>
<evidence type="ECO:0000313" key="7">
    <source>
        <dbReference type="Proteomes" id="UP000319769"/>
    </source>
</evidence>